<dbReference type="Gene3D" id="3.40.50.1010">
    <property type="entry name" value="5'-nuclease"/>
    <property type="match status" value="1"/>
</dbReference>
<dbReference type="EMBL" id="OB685000">
    <property type="protein sequence ID" value="CAD7237122.1"/>
    <property type="molecule type" value="Genomic_DNA"/>
</dbReference>
<protein>
    <submittedName>
        <fullName evidence="1">Uncharacterized protein</fullName>
    </submittedName>
</protein>
<accession>A0A7R8WS43</accession>
<dbReference type="Pfam" id="PF09957">
    <property type="entry name" value="VapB_antitoxin"/>
    <property type="match status" value="1"/>
</dbReference>
<dbReference type="AlphaFoldDB" id="A0A7R8WS43"/>
<name>A0A7R8WS43_9CRUS</name>
<organism evidence="1">
    <name type="scientific">Cyprideis torosa</name>
    <dbReference type="NCBI Taxonomy" id="163714"/>
    <lineage>
        <taxon>Eukaryota</taxon>
        <taxon>Metazoa</taxon>
        <taxon>Ecdysozoa</taxon>
        <taxon>Arthropoda</taxon>
        <taxon>Crustacea</taxon>
        <taxon>Oligostraca</taxon>
        <taxon>Ostracoda</taxon>
        <taxon>Podocopa</taxon>
        <taxon>Podocopida</taxon>
        <taxon>Cytherocopina</taxon>
        <taxon>Cytheroidea</taxon>
        <taxon>Cytherideidae</taxon>
        <taxon>Cyprideis</taxon>
    </lineage>
</organism>
<gene>
    <name evidence="1" type="ORF">CTOB1V02_LOCUS14937</name>
</gene>
<dbReference type="InterPro" id="IPR019239">
    <property type="entry name" value="VapB_antitoxin"/>
</dbReference>
<sequence length="115" mass="12996">MSEALKATGLKTKKDAVELGLKTLVLLKQQEEIRRFRGKLQWTGDLDELRSDSVWIDYFNGVDGGKTDTLDSLLGQQRVAIGDLILVEVLQGFRHDKDFRTAQSLFEAVTLFELP</sequence>
<reference evidence="1" key="1">
    <citation type="submission" date="2020-11" db="EMBL/GenBank/DDBJ databases">
        <authorList>
            <person name="Tran Van P."/>
        </authorList>
    </citation>
    <scope>NUCLEOTIDE SEQUENCE</scope>
</reference>
<proteinExistence type="predicted"/>
<feature type="non-terminal residue" evidence="1">
    <location>
        <position position="115"/>
    </location>
</feature>
<evidence type="ECO:0000313" key="1">
    <source>
        <dbReference type="EMBL" id="CAD7237122.1"/>
    </source>
</evidence>